<protein>
    <recommendedName>
        <fullName evidence="3">5-nitroimidazole antibiotic resistance protein</fullName>
    </recommendedName>
</protein>
<dbReference type="SUPFAM" id="SSF50475">
    <property type="entry name" value="FMN-binding split barrel"/>
    <property type="match status" value="1"/>
</dbReference>
<evidence type="ECO:0000313" key="1">
    <source>
        <dbReference type="EMBL" id="KQM08096.1"/>
    </source>
</evidence>
<name>A0A0Q4B513_9BACT</name>
<gene>
    <name evidence="1" type="ORF">AL399_09225</name>
</gene>
<accession>A0A0Q4B513</accession>
<proteinExistence type="predicted"/>
<dbReference type="Pfam" id="PF12900">
    <property type="entry name" value="Pyridox_ox_2"/>
    <property type="match status" value="1"/>
</dbReference>
<dbReference type="Proteomes" id="UP000054172">
    <property type="component" value="Unassembled WGS sequence"/>
</dbReference>
<reference evidence="1" key="1">
    <citation type="submission" date="2015-08" db="EMBL/GenBank/DDBJ databases">
        <title>Candidatus Bacteriodes Periocalifornicus.</title>
        <authorList>
            <person name="McLean J.S."/>
            <person name="Kelley S."/>
        </authorList>
    </citation>
    <scope>NUCLEOTIDE SEQUENCE [LARGE SCALE GENOMIC DNA]</scope>
    <source>
        <strain evidence="1">12B</strain>
    </source>
</reference>
<dbReference type="PATRIC" id="fig|1702214.3.peg.1172"/>
<evidence type="ECO:0000313" key="2">
    <source>
        <dbReference type="Proteomes" id="UP000054172"/>
    </source>
</evidence>
<dbReference type="AlphaFoldDB" id="A0A0Q4B513"/>
<dbReference type="InterPro" id="IPR012349">
    <property type="entry name" value="Split_barrel_FMN-bd"/>
</dbReference>
<evidence type="ECO:0008006" key="3">
    <source>
        <dbReference type="Google" id="ProtNLM"/>
    </source>
</evidence>
<sequence>MRRKEREVQKVEDIFDILTRCVTIRLGLQDDEGAYIVPLSFGAEREGNTIHLYFHSAKVGRKCTLLKRQPEVTIESDIFHTVEDTKQGPTTRYECVMGRGRCQELTTQAEKIRGLDVINRHYGYPDYPLETCGHLNAAAVYRITLTTVSGKRNLSSAANTLTPSSP</sequence>
<keyword evidence="2" id="KW-1185">Reference proteome</keyword>
<dbReference type="PANTHER" id="PTHR34071:SF2">
    <property type="entry name" value="FLAVIN-NUCLEOTIDE-BINDING PROTEIN"/>
    <property type="match status" value="1"/>
</dbReference>
<dbReference type="EMBL" id="LIIK01000085">
    <property type="protein sequence ID" value="KQM08096.1"/>
    <property type="molecule type" value="Genomic_DNA"/>
</dbReference>
<organism evidence="1 2">
    <name type="scientific">Candidatus [Bacteroides] periocalifornicus</name>
    <dbReference type="NCBI Taxonomy" id="1702214"/>
    <lineage>
        <taxon>Bacteria</taxon>
        <taxon>Pseudomonadati</taxon>
        <taxon>Bacteroidota</taxon>
    </lineage>
</organism>
<dbReference type="PANTHER" id="PTHR34071">
    <property type="entry name" value="5-NITROIMIDAZOLE ANTIBIOTICS RESISTANCE PROTEIN, NIMA-FAMILY-RELATED PROTEIN-RELATED"/>
    <property type="match status" value="1"/>
</dbReference>
<comment type="caution">
    <text evidence="1">The sequence shown here is derived from an EMBL/GenBank/DDBJ whole genome shotgun (WGS) entry which is preliminary data.</text>
</comment>
<dbReference type="Gene3D" id="2.30.110.10">
    <property type="entry name" value="Electron Transport, Fmn-binding Protein, Chain A"/>
    <property type="match status" value="1"/>
</dbReference>
<dbReference type="InterPro" id="IPR024747">
    <property type="entry name" value="Pyridox_Oxase-rel"/>
</dbReference>